<keyword evidence="4" id="KW-1185">Reference proteome</keyword>
<keyword evidence="2" id="KW-0472">Membrane</keyword>
<name>A0ABV9CGU8_9ACTN</name>
<gene>
    <name evidence="3" type="ORF">ACFO60_12070</name>
</gene>
<evidence type="ECO:0000256" key="2">
    <source>
        <dbReference type="SAM" id="Phobius"/>
    </source>
</evidence>
<proteinExistence type="predicted"/>
<feature type="transmembrane region" description="Helical" evidence="2">
    <location>
        <begin position="41"/>
        <end position="62"/>
    </location>
</feature>
<accession>A0ABV9CGU8</accession>
<keyword evidence="2" id="KW-1133">Transmembrane helix</keyword>
<sequence length="351" mass="37195">MTVQDLQNALRSHGEAPVPANPARHDQVQARIRRIRRRRHAAVAGAAAAALSAAAVLGFVSLSGQAQRDQDAVAVAQRSSGVPAQKSGPPEHTALPRTFTSADGTEYRRLAVTAIAKTGAKKATVTVPVTGKPLDIAAVCSGGRRSSMGVLVRINGRAGGQGPLPCATGRQLVPLAVPAGAGERITVTFELVKRLSGCVIVAGSCVQPDDARVRWSLAVYEWTPPEHPVEPQAPRGLPKPPKGYSPADSRTGTWPRDRSLTFDVLGDGKPIGVHHVCTGDVASRLSFEIELNGRFASRGGCGAWTDKSSSLTLAEFRVPKGKKATITVNLTMRPEAPNRPVRWSVGLWHRQ</sequence>
<dbReference type="EMBL" id="JBHSFP010000006">
    <property type="protein sequence ID" value="MFC4531503.1"/>
    <property type="molecule type" value="Genomic_DNA"/>
</dbReference>
<evidence type="ECO:0000313" key="4">
    <source>
        <dbReference type="Proteomes" id="UP001596004"/>
    </source>
</evidence>
<evidence type="ECO:0000256" key="1">
    <source>
        <dbReference type="SAM" id="MobiDB-lite"/>
    </source>
</evidence>
<protein>
    <submittedName>
        <fullName evidence="3">Uncharacterized protein</fullName>
    </submittedName>
</protein>
<reference evidence="4" key="1">
    <citation type="journal article" date="2019" name="Int. J. Syst. Evol. Microbiol.">
        <title>The Global Catalogue of Microorganisms (GCM) 10K type strain sequencing project: providing services to taxonomists for standard genome sequencing and annotation.</title>
        <authorList>
            <consortium name="The Broad Institute Genomics Platform"/>
            <consortium name="The Broad Institute Genome Sequencing Center for Infectious Disease"/>
            <person name="Wu L."/>
            <person name="Ma J."/>
        </authorList>
    </citation>
    <scope>NUCLEOTIDE SEQUENCE [LARGE SCALE GENOMIC DNA]</scope>
    <source>
        <strain evidence="4">CGMCC 4.7132</strain>
    </source>
</reference>
<feature type="region of interest" description="Disordered" evidence="1">
    <location>
        <begin position="1"/>
        <end position="25"/>
    </location>
</feature>
<keyword evidence="2" id="KW-0812">Transmembrane</keyword>
<evidence type="ECO:0000313" key="3">
    <source>
        <dbReference type="EMBL" id="MFC4531503.1"/>
    </source>
</evidence>
<feature type="region of interest" description="Disordered" evidence="1">
    <location>
        <begin position="77"/>
        <end position="98"/>
    </location>
</feature>
<organism evidence="3 4">
    <name type="scientific">Sphaerisporangium dianthi</name>
    <dbReference type="NCBI Taxonomy" id="1436120"/>
    <lineage>
        <taxon>Bacteria</taxon>
        <taxon>Bacillati</taxon>
        <taxon>Actinomycetota</taxon>
        <taxon>Actinomycetes</taxon>
        <taxon>Streptosporangiales</taxon>
        <taxon>Streptosporangiaceae</taxon>
        <taxon>Sphaerisporangium</taxon>
    </lineage>
</organism>
<feature type="compositionally biased region" description="Polar residues" evidence="1">
    <location>
        <begin position="1"/>
        <end position="10"/>
    </location>
</feature>
<dbReference type="RefSeq" id="WP_380840123.1">
    <property type="nucleotide sequence ID" value="NZ_JBHSFP010000006.1"/>
</dbReference>
<dbReference type="Proteomes" id="UP001596004">
    <property type="component" value="Unassembled WGS sequence"/>
</dbReference>
<feature type="region of interest" description="Disordered" evidence="1">
    <location>
        <begin position="225"/>
        <end position="255"/>
    </location>
</feature>
<comment type="caution">
    <text evidence="3">The sequence shown here is derived from an EMBL/GenBank/DDBJ whole genome shotgun (WGS) entry which is preliminary data.</text>
</comment>